<accession>A0A822YHQ5</accession>
<proteinExistence type="predicted"/>
<protein>
    <submittedName>
        <fullName evidence="1">Uncharacterized protein</fullName>
    </submittedName>
</protein>
<dbReference type="AlphaFoldDB" id="A0A822YHQ5"/>
<comment type="caution">
    <text evidence="1">The sequence shown here is derived from an EMBL/GenBank/DDBJ whole genome shotgun (WGS) entry which is preliminary data.</text>
</comment>
<sequence length="146" mass="15658">MQETLTTEPIESHALPLESIDDVHGSDSLSTSVLCVGDGITNDVFEEDPTFFFLISSCDSAVFDFYALLFVPSGEGLGVKYAKASSVEPKSAGLIDQLTMNVGAFRGSRYAFSLFLGCSFLGGEAEVSVTGSNPPPLQYFWVLFSC</sequence>
<name>A0A822YHQ5_NELNU</name>
<organism evidence="1 2">
    <name type="scientific">Nelumbo nucifera</name>
    <name type="common">Sacred lotus</name>
    <dbReference type="NCBI Taxonomy" id="4432"/>
    <lineage>
        <taxon>Eukaryota</taxon>
        <taxon>Viridiplantae</taxon>
        <taxon>Streptophyta</taxon>
        <taxon>Embryophyta</taxon>
        <taxon>Tracheophyta</taxon>
        <taxon>Spermatophyta</taxon>
        <taxon>Magnoliopsida</taxon>
        <taxon>Proteales</taxon>
        <taxon>Nelumbonaceae</taxon>
        <taxon>Nelumbo</taxon>
    </lineage>
</organism>
<dbReference type="Proteomes" id="UP000607653">
    <property type="component" value="Unassembled WGS sequence"/>
</dbReference>
<keyword evidence="2" id="KW-1185">Reference proteome</keyword>
<gene>
    <name evidence="1" type="ORF">HUJ06_010898</name>
</gene>
<reference evidence="1 2" key="1">
    <citation type="journal article" date="2020" name="Mol. Biol. Evol.">
        <title>Distinct Expression and Methylation Patterns for Genes with Different Fates following a Single Whole-Genome Duplication in Flowering Plants.</title>
        <authorList>
            <person name="Shi T."/>
            <person name="Rahmani R.S."/>
            <person name="Gugger P.F."/>
            <person name="Wang M."/>
            <person name="Li H."/>
            <person name="Zhang Y."/>
            <person name="Li Z."/>
            <person name="Wang Q."/>
            <person name="Van de Peer Y."/>
            <person name="Marchal K."/>
            <person name="Chen J."/>
        </authorList>
    </citation>
    <scope>NUCLEOTIDE SEQUENCE [LARGE SCALE GENOMIC DNA]</scope>
    <source>
        <tissue evidence="1">Leaf</tissue>
    </source>
</reference>
<evidence type="ECO:0000313" key="2">
    <source>
        <dbReference type="Proteomes" id="UP000607653"/>
    </source>
</evidence>
<dbReference type="EMBL" id="DUZY01000003">
    <property type="protein sequence ID" value="DAD32047.1"/>
    <property type="molecule type" value="Genomic_DNA"/>
</dbReference>
<evidence type="ECO:0000313" key="1">
    <source>
        <dbReference type="EMBL" id="DAD32047.1"/>
    </source>
</evidence>